<sequence length="48" mass="5696">MFASGVLIGHFILLVRLNNKLRFYKVRRVLCSSNYCHVWHGMGWKWAS</sequence>
<organism evidence="1">
    <name type="scientific">Anguilla anguilla</name>
    <name type="common">European freshwater eel</name>
    <name type="synonym">Muraena anguilla</name>
    <dbReference type="NCBI Taxonomy" id="7936"/>
    <lineage>
        <taxon>Eukaryota</taxon>
        <taxon>Metazoa</taxon>
        <taxon>Chordata</taxon>
        <taxon>Craniata</taxon>
        <taxon>Vertebrata</taxon>
        <taxon>Euteleostomi</taxon>
        <taxon>Actinopterygii</taxon>
        <taxon>Neopterygii</taxon>
        <taxon>Teleostei</taxon>
        <taxon>Anguilliformes</taxon>
        <taxon>Anguillidae</taxon>
        <taxon>Anguilla</taxon>
    </lineage>
</organism>
<accession>A0A0E9SQX8</accession>
<dbReference type="EMBL" id="GBXM01065497">
    <property type="protein sequence ID" value="JAH43080.1"/>
    <property type="molecule type" value="Transcribed_RNA"/>
</dbReference>
<evidence type="ECO:0000313" key="1">
    <source>
        <dbReference type="EMBL" id="JAH43080.1"/>
    </source>
</evidence>
<dbReference type="AlphaFoldDB" id="A0A0E9SQX8"/>
<name>A0A0E9SQX8_ANGAN</name>
<reference evidence="1" key="1">
    <citation type="submission" date="2014-11" db="EMBL/GenBank/DDBJ databases">
        <authorList>
            <person name="Amaro Gonzalez C."/>
        </authorList>
    </citation>
    <scope>NUCLEOTIDE SEQUENCE</scope>
</reference>
<proteinExistence type="predicted"/>
<protein>
    <submittedName>
        <fullName evidence="1">Uncharacterized protein</fullName>
    </submittedName>
</protein>
<reference evidence="1" key="2">
    <citation type="journal article" date="2015" name="Fish Shellfish Immunol.">
        <title>Early steps in the European eel (Anguilla anguilla)-Vibrio vulnificus interaction in the gills: Role of the RtxA13 toxin.</title>
        <authorList>
            <person name="Callol A."/>
            <person name="Pajuelo D."/>
            <person name="Ebbesson L."/>
            <person name="Teles M."/>
            <person name="MacKenzie S."/>
            <person name="Amaro C."/>
        </authorList>
    </citation>
    <scope>NUCLEOTIDE SEQUENCE</scope>
</reference>